<dbReference type="SUPFAM" id="SSF52172">
    <property type="entry name" value="CheY-like"/>
    <property type="match status" value="1"/>
</dbReference>
<dbReference type="InterPro" id="IPR058245">
    <property type="entry name" value="NreC/VraR/RcsB-like_REC"/>
</dbReference>
<evidence type="ECO:0000259" key="7">
    <source>
        <dbReference type="PROSITE" id="PS50110"/>
    </source>
</evidence>
<dbReference type="GO" id="GO:0003677">
    <property type="term" value="F:DNA binding"/>
    <property type="evidence" value="ECO:0007669"/>
    <property type="project" value="UniProtKB-KW"/>
</dbReference>
<feature type="domain" description="Response regulatory" evidence="7">
    <location>
        <begin position="9"/>
        <end position="125"/>
    </location>
</feature>
<feature type="domain" description="HTH luxR-type" evidence="6">
    <location>
        <begin position="148"/>
        <end position="213"/>
    </location>
</feature>
<reference evidence="8 9" key="1">
    <citation type="submission" date="2020-02" db="EMBL/GenBank/DDBJ databases">
        <title>Genomic and physiological characterization of two novel Nitrospinaceae genera.</title>
        <authorList>
            <person name="Mueller A.J."/>
            <person name="Jung M.-Y."/>
            <person name="Strachan C.R."/>
            <person name="Herbold C.W."/>
            <person name="Kirkegaard R.H."/>
            <person name="Daims H."/>
        </authorList>
    </citation>
    <scope>NUCLEOTIDE SEQUENCE [LARGE SCALE GENOMIC DNA]</scope>
    <source>
        <strain evidence="8">EB</strain>
    </source>
</reference>
<evidence type="ECO:0000256" key="4">
    <source>
        <dbReference type="ARBA" id="ARBA00023163"/>
    </source>
</evidence>
<evidence type="ECO:0000256" key="2">
    <source>
        <dbReference type="ARBA" id="ARBA00023015"/>
    </source>
</evidence>
<dbReference type="Proteomes" id="UP000594688">
    <property type="component" value="Chromosome"/>
</dbReference>
<keyword evidence="2" id="KW-0805">Transcription regulation</keyword>
<name>A0A7T0BXV9_9BACT</name>
<evidence type="ECO:0000256" key="3">
    <source>
        <dbReference type="ARBA" id="ARBA00023125"/>
    </source>
</evidence>
<dbReference type="Gene3D" id="3.40.50.2300">
    <property type="match status" value="1"/>
</dbReference>
<dbReference type="InterPro" id="IPR011006">
    <property type="entry name" value="CheY-like_superfamily"/>
</dbReference>
<sequence length="225" mass="25327">MARSKNKIQVFIADDHFVVRQGLKHILHQNPDIEVVGEAENGNQVLDKLKDMTADVILMDIEMPDKSGWDVMLQLKATRPELKVLILSIFSEDHYGLRLIKAGASGYLTKSSAPDQLIRAIRKVASGGKFISPSLAEKLIEVMDHDMDKSPHERLSEREFQVFCLIATGRRMKKIAEELSVSITTVSTHRANILEKMELNNNAELIRYALNNGILPEDPSPRRST</sequence>
<feature type="modified residue" description="4-aspartylphosphate" evidence="5">
    <location>
        <position position="60"/>
    </location>
</feature>
<dbReference type="SMART" id="SM00448">
    <property type="entry name" value="REC"/>
    <property type="match status" value="1"/>
</dbReference>
<proteinExistence type="predicted"/>
<dbReference type="Pfam" id="PF00072">
    <property type="entry name" value="Response_reg"/>
    <property type="match status" value="1"/>
</dbReference>
<dbReference type="InterPro" id="IPR000792">
    <property type="entry name" value="Tscrpt_reg_LuxR_C"/>
</dbReference>
<keyword evidence="1 5" id="KW-0597">Phosphoprotein</keyword>
<evidence type="ECO:0000256" key="1">
    <source>
        <dbReference type="ARBA" id="ARBA00022553"/>
    </source>
</evidence>
<gene>
    <name evidence="8" type="ORF">G3M70_13610</name>
</gene>
<dbReference type="InterPro" id="IPR039420">
    <property type="entry name" value="WalR-like"/>
</dbReference>
<keyword evidence="4" id="KW-0804">Transcription</keyword>
<dbReference type="PRINTS" id="PR00038">
    <property type="entry name" value="HTHLUXR"/>
</dbReference>
<dbReference type="PROSITE" id="PS50043">
    <property type="entry name" value="HTH_LUXR_2"/>
    <property type="match status" value="1"/>
</dbReference>
<dbReference type="SMART" id="SM00421">
    <property type="entry name" value="HTH_LUXR"/>
    <property type="match status" value="1"/>
</dbReference>
<dbReference type="GO" id="GO:0000160">
    <property type="term" value="P:phosphorelay signal transduction system"/>
    <property type="evidence" value="ECO:0007669"/>
    <property type="project" value="InterPro"/>
</dbReference>
<dbReference type="InterPro" id="IPR016032">
    <property type="entry name" value="Sig_transdc_resp-reg_C-effctor"/>
</dbReference>
<evidence type="ECO:0000313" key="9">
    <source>
        <dbReference type="Proteomes" id="UP000594688"/>
    </source>
</evidence>
<evidence type="ECO:0000313" key="8">
    <source>
        <dbReference type="EMBL" id="QPJ62856.1"/>
    </source>
</evidence>
<dbReference type="AlphaFoldDB" id="A0A7T0BXV9"/>
<evidence type="ECO:0000259" key="6">
    <source>
        <dbReference type="PROSITE" id="PS50043"/>
    </source>
</evidence>
<evidence type="ECO:0000256" key="5">
    <source>
        <dbReference type="PROSITE-ProRule" id="PRU00169"/>
    </source>
</evidence>
<dbReference type="CDD" id="cd06170">
    <property type="entry name" value="LuxR_C_like"/>
    <property type="match status" value="1"/>
</dbReference>
<dbReference type="KEGG" id="nli:G3M70_13610"/>
<dbReference type="GO" id="GO:0006355">
    <property type="term" value="P:regulation of DNA-templated transcription"/>
    <property type="evidence" value="ECO:0007669"/>
    <property type="project" value="InterPro"/>
</dbReference>
<protein>
    <submittedName>
        <fullName evidence="8">Response regulator transcription factor</fullName>
    </submittedName>
</protein>
<dbReference type="PANTHER" id="PTHR43214:SF41">
    <property type="entry name" value="NITRATE_NITRITE RESPONSE REGULATOR PROTEIN NARP"/>
    <property type="match status" value="1"/>
</dbReference>
<organism evidence="8 9">
    <name type="scientific">Candidatus Nitronauta litoralis</name>
    <dbReference type="NCBI Taxonomy" id="2705533"/>
    <lineage>
        <taxon>Bacteria</taxon>
        <taxon>Pseudomonadati</taxon>
        <taxon>Nitrospinota/Tectimicrobiota group</taxon>
        <taxon>Nitrospinota</taxon>
        <taxon>Nitrospinia</taxon>
        <taxon>Nitrospinales</taxon>
        <taxon>Nitrospinaceae</taxon>
        <taxon>Candidatus Nitronauta</taxon>
    </lineage>
</organism>
<dbReference type="SUPFAM" id="SSF46894">
    <property type="entry name" value="C-terminal effector domain of the bipartite response regulators"/>
    <property type="match status" value="1"/>
</dbReference>
<dbReference type="EMBL" id="CP048685">
    <property type="protein sequence ID" value="QPJ62856.1"/>
    <property type="molecule type" value="Genomic_DNA"/>
</dbReference>
<dbReference type="PROSITE" id="PS50110">
    <property type="entry name" value="RESPONSE_REGULATORY"/>
    <property type="match status" value="1"/>
</dbReference>
<accession>A0A7T0BXV9</accession>
<dbReference type="PANTHER" id="PTHR43214">
    <property type="entry name" value="TWO-COMPONENT RESPONSE REGULATOR"/>
    <property type="match status" value="1"/>
</dbReference>
<dbReference type="InterPro" id="IPR001789">
    <property type="entry name" value="Sig_transdc_resp-reg_receiver"/>
</dbReference>
<dbReference type="Pfam" id="PF00196">
    <property type="entry name" value="GerE"/>
    <property type="match status" value="1"/>
</dbReference>
<dbReference type="CDD" id="cd17535">
    <property type="entry name" value="REC_NarL-like"/>
    <property type="match status" value="1"/>
</dbReference>
<keyword evidence="3" id="KW-0238">DNA-binding</keyword>